<evidence type="ECO:0000313" key="10">
    <source>
        <dbReference type="Proteomes" id="UP000239494"/>
    </source>
</evidence>
<feature type="transmembrane region" description="Helical" evidence="7">
    <location>
        <begin position="139"/>
        <end position="163"/>
    </location>
</feature>
<accession>A0A2T0SVJ2</accession>
<name>A0A2T0SVJ2_9PSEU</name>
<dbReference type="InterPro" id="IPR050794">
    <property type="entry name" value="CPA2_transporter"/>
</dbReference>
<evidence type="ECO:0000256" key="6">
    <source>
        <dbReference type="ARBA" id="ARBA00023136"/>
    </source>
</evidence>
<feature type="transmembrane region" description="Helical" evidence="7">
    <location>
        <begin position="6"/>
        <end position="29"/>
    </location>
</feature>
<feature type="transmembrane region" description="Helical" evidence="7">
    <location>
        <begin position="204"/>
        <end position="226"/>
    </location>
</feature>
<keyword evidence="10" id="KW-1185">Reference proteome</keyword>
<feature type="transmembrane region" description="Helical" evidence="7">
    <location>
        <begin position="261"/>
        <end position="278"/>
    </location>
</feature>
<gene>
    <name evidence="9" type="ORF">CLV43_110237</name>
</gene>
<dbReference type="RefSeq" id="WP_106191768.1">
    <property type="nucleotide sequence ID" value="NZ_PVTF01000010.1"/>
</dbReference>
<evidence type="ECO:0000259" key="8">
    <source>
        <dbReference type="Pfam" id="PF00999"/>
    </source>
</evidence>
<sequence>MGAHLLVGAHVVAVLAVVLAAALLGRVAARAARQPEVIGEILAGILVVPVVAAVAGHGALAALLPPDVLGVLKYIGKIGLVLFLVGVAHELRRGSGGLGPRSVGWVAIGSFFPALAAGFLLAGWVLWSGDDALRGTAPVLSLVLMIAVALSVTAVPVLARILEDRDMMAGRNGKLSMAAAVFTDSTAWLLLVVAMGTASGGWTGVVRSLAVLLAGVVIAVLGRVLLRGSTSSALAARIPKLLSVGVAVVALVLAIQMEHWGLTAVFGAFVVGLAMPNGEGAERWEAVTRPVASLGRLFVPVFFVVAGMGLFATPTSSMPWLAVVLATALAIVGKVGGGYLGARLGGEDRRDSVVIGVLMNTRGLTEIVVLQAGYSAGLLTAGLFLALVVMALVTTALTGPLLSLIDLRARRTASLPVLELQGGRQ</sequence>
<dbReference type="Proteomes" id="UP000239494">
    <property type="component" value="Unassembled WGS sequence"/>
</dbReference>
<organism evidence="9 10">
    <name type="scientific">Umezawaea tangerina</name>
    <dbReference type="NCBI Taxonomy" id="84725"/>
    <lineage>
        <taxon>Bacteria</taxon>
        <taxon>Bacillati</taxon>
        <taxon>Actinomycetota</taxon>
        <taxon>Actinomycetes</taxon>
        <taxon>Pseudonocardiales</taxon>
        <taxon>Pseudonocardiaceae</taxon>
        <taxon>Umezawaea</taxon>
    </lineage>
</organism>
<feature type="transmembrane region" description="Helical" evidence="7">
    <location>
        <begin position="41"/>
        <end position="65"/>
    </location>
</feature>
<keyword evidence="6 7" id="KW-0472">Membrane</keyword>
<dbReference type="GO" id="GO:0016020">
    <property type="term" value="C:membrane"/>
    <property type="evidence" value="ECO:0007669"/>
    <property type="project" value="UniProtKB-SubCell"/>
</dbReference>
<feature type="transmembrane region" description="Helical" evidence="7">
    <location>
        <begin position="238"/>
        <end position="255"/>
    </location>
</feature>
<keyword evidence="3 7" id="KW-0812">Transmembrane</keyword>
<reference evidence="9 10" key="1">
    <citation type="submission" date="2018-03" db="EMBL/GenBank/DDBJ databases">
        <title>Genomic Encyclopedia of Archaeal and Bacterial Type Strains, Phase II (KMG-II): from individual species to whole genera.</title>
        <authorList>
            <person name="Goeker M."/>
        </authorList>
    </citation>
    <scope>NUCLEOTIDE SEQUENCE [LARGE SCALE GENOMIC DNA]</scope>
    <source>
        <strain evidence="9 10">DSM 44720</strain>
    </source>
</reference>
<evidence type="ECO:0000256" key="2">
    <source>
        <dbReference type="ARBA" id="ARBA00022448"/>
    </source>
</evidence>
<evidence type="ECO:0000256" key="7">
    <source>
        <dbReference type="SAM" id="Phobius"/>
    </source>
</evidence>
<feature type="transmembrane region" description="Helical" evidence="7">
    <location>
        <begin position="353"/>
        <end position="374"/>
    </location>
</feature>
<dbReference type="GO" id="GO:1902600">
    <property type="term" value="P:proton transmembrane transport"/>
    <property type="evidence" value="ECO:0007669"/>
    <property type="project" value="InterPro"/>
</dbReference>
<feature type="transmembrane region" description="Helical" evidence="7">
    <location>
        <begin position="318"/>
        <end position="341"/>
    </location>
</feature>
<dbReference type="EMBL" id="PVTF01000010">
    <property type="protein sequence ID" value="PRY37426.1"/>
    <property type="molecule type" value="Genomic_DNA"/>
</dbReference>
<proteinExistence type="predicted"/>
<feature type="transmembrane region" description="Helical" evidence="7">
    <location>
        <begin position="290"/>
        <end position="312"/>
    </location>
</feature>
<evidence type="ECO:0000256" key="5">
    <source>
        <dbReference type="ARBA" id="ARBA00023065"/>
    </source>
</evidence>
<feature type="transmembrane region" description="Helical" evidence="7">
    <location>
        <begin position="175"/>
        <end position="198"/>
    </location>
</feature>
<keyword evidence="2" id="KW-0813">Transport</keyword>
<feature type="domain" description="Cation/H+ exchanger transmembrane" evidence="8">
    <location>
        <begin position="20"/>
        <end position="403"/>
    </location>
</feature>
<comment type="subcellular location">
    <subcellularLocation>
        <location evidence="1">Membrane</location>
        <topology evidence="1">Multi-pass membrane protein</topology>
    </subcellularLocation>
</comment>
<keyword evidence="5" id="KW-0406">Ion transport</keyword>
<dbReference type="InterPro" id="IPR006153">
    <property type="entry name" value="Cation/H_exchanger_TM"/>
</dbReference>
<dbReference type="OrthoDB" id="9793589at2"/>
<evidence type="ECO:0000313" key="9">
    <source>
        <dbReference type="EMBL" id="PRY37426.1"/>
    </source>
</evidence>
<evidence type="ECO:0000256" key="1">
    <source>
        <dbReference type="ARBA" id="ARBA00004141"/>
    </source>
</evidence>
<feature type="transmembrane region" description="Helical" evidence="7">
    <location>
        <begin position="380"/>
        <end position="405"/>
    </location>
</feature>
<dbReference type="Pfam" id="PF00999">
    <property type="entry name" value="Na_H_Exchanger"/>
    <property type="match status" value="1"/>
</dbReference>
<dbReference type="PANTHER" id="PTHR32468">
    <property type="entry name" value="CATION/H + ANTIPORTER"/>
    <property type="match status" value="1"/>
</dbReference>
<dbReference type="Gene3D" id="1.20.1530.20">
    <property type="match status" value="1"/>
</dbReference>
<dbReference type="InterPro" id="IPR038770">
    <property type="entry name" value="Na+/solute_symporter_sf"/>
</dbReference>
<dbReference type="AlphaFoldDB" id="A0A2T0SVJ2"/>
<evidence type="ECO:0000256" key="3">
    <source>
        <dbReference type="ARBA" id="ARBA00022692"/>
    </source>
</evidence>
<keyword evidence="4 7" id="KW-1133">Transmembrane helix</keyword>
<dbReference type="PANTHER" id="PTHR32468:SF0">
    <property type="entry name" value="K(+)_H(+) ANTIPORTER 1"/>
    <property type="match status" value="1"/>
</dbReference>
<evidence type="ECO:0000256" key="4">
    <source>
        <dbReference type="ARBA" id="ARBA00022989"/>
    </source>
</evidence>
<feature type="transmembrane region" description="Helical" evidence="7">
    <location>
        <begin position="103"/>
        <end position="127"/>
    </location>
</feature>
<protein>
    <submittedName>
        <fullName evidence="9">Transporter (CPA2 family)</fullName>
    </submittedName>
</protein>
<dbReference type="GO" id="GO:0015297">
    <property type="term" value="F:antiporter activity"/>
    <property type="evidence" value="ECO:0007669"/>
    <property type="project" value="InterPro"/>
</dbReference>
<feature type="transmembrane region" description="Helical" evidence="7">
    <location>
        <begin position="71"/>
        <end position="91"/>
    </location>
</feature>
<comment type="caution">
    <text evidence="9">The sequence shown here is derived from an EMBL/GenBank/DDBJ whole genome shotgun (WGS) entry which is preliminary data.</text>
</comment>